<feature type="region of interest" description="Disordered" evidence="1">
    <location>
        <begin position="82"/>
        <end position="105"/>
    </location>
</feature>
<name>A0A9Q3BIQ5_9BASI</name>
<evidence type="ECO:0000313" key="3">
    <source>
        <dbReference type="Proteomes" id="UP000765509"/>
    </source>
</evidence>
<evidence type="ECO:0000256" key="1">
    <source>
        <dbReference type="SAM" id="MobiDB-lite"/>
    </source>
</evidence>
<accession>A0A9Q3BIQ5</accession>
<proteinExistence type="predicted"/>
<feature type="compositionally biased region" description="Polar residues" evidence="1">
    <location>
        <begin position="83"/>
        <end position="92"/>
    </location>
</feature>
<sequence>MSEVDTKIAAFDVVRSHDASRKHPSSLPTGGQTRSWLAPMSKAALKQLATDNLKHYFPEYTPRARPSRRHLGCGRAECCCHQPRSTSTQCNSVWPKWDNSENRVE</sequence>
<gene>
    <name evidence="2" type="ORF">O181_005757</name>
</gene>
<dbReference type="Proteomes" id="UP000765509">
    <property type="component" value="Unassembled WGS sequence"/>
</dbReference>
<dbReference type="EMBL" id="AVOT02001195">
    <property type="protein sequence ID" value="MBW0466042.1"/>
    <property type="molecule type" value="Genomic_DNA"/>
</dbReference>
<reference evidence="2" key="1">
    <citation type="submission" date="2021-03" db="EMBL/GenBank/DDBJ databases">
        <title>Draft genome sequence of rust myrtle Austropuccinia psidii MF-1, a brazilian biotype.</title>
        <authorList>
            <person name="Quecine M.C."/>
            <person name="Pachon D.M.R."/>
            <person name="Bonatelli M.L."/>
            <person name="Correr F.H."/>
            <person name="Franceschini L.M."/>
            <person name="Leite T.F."/>
            <person name="Margarido G.R.A."/>
            <person name="Almeida C.A."/>
            <person name="Ferrarezi J.A."/>
            <person name="Labate C.A."/>
        </authorList>
    </citation>
    <scope>NUCLEOTIDE SEQUENCE</scope>
    <source>
        <strain evidence="2">MF-1</strain>
    </source>
</reference>
<evidence type="ECO:0000313" key="2">
    <source>
        <dbReference type="EMBL" id="MBW0466042.1"/>
    </source>
</evidence>
<keyword evidence="3" id="KW-1185">Reference proteome</keyword>
<dbReference type="AlphaFoldDB" id="A0A9Q3BIQ5"/>
<protein>
    <submittedName>
        <fullName evidence="2">Uncharacterized protein</fullName>
    </submittedName>
</protein>
<organism evidence="2 3">
    <name type="scientific">Austropuccinia psidii MF-1</name>
    <dbReference type="NCBI Taxonomy" id="1389203"/>
    <lineage>
        <taxon>Eukaryota</taxon>
        <taxon>Fungi</taxon>
        <taxon>Dikarya</taxon>
        <taxon>Basidiomycota</taxon>
        <taxon>Pucciniomycotina</taxon>
        <taxon>Pucciniomycetes</taxon>
        <taxon>Pucciniales</taxon>
        <taxon>Sphaerophragmiaceae</taxon>
        <taxon>Austropuccinia</taxon>
    </lineage>
</organism>
<comment type="caution">
    <text evidence="2">The sequence shown here is derived from an EMBL/GenBank/DDBJ whole genome shotgun (WGS) entry which is preliminary data.</text>
</comment>